<dbReference type="InterPro" id="IPR009057">
    <property type="entry name" value="Homeodomain-like_sf"/>
</dbReference>
<evidence type="ECO:0000313" key="5">
    <source>
        <dbReference type="Proteomes" id="UP001158067"/>
    </source>
</evidence>
<dbReference type="PANTHER" id="PTHR30055">
    <property type="entry name" value="HTH-TYPE TRANSCRIPTIONAL REGULATOR RUTR"/>
    <property type="match status" value="1"/>
</dbReference>
<dbReference type="InterPro" id="IPR001647">
    <property type="entry name" value="HTH_TetR"/>
</dbReference>
<name>A0ABY1QE31_9BACT</name>
<dbReference type="Proteomes" id="UP001158067">
    <property type="component" value="Unassembled WGS sequence"/>
</dbReference>
<dbReference type="InterPro" id="IPR050109">
    <property type="entry name" value="HTH-type_TetR-like_transc_reg"/>
</dbReference>
<organism evidence="4 5">
    <name type="scientific">Neorhodopirellula lusitana</name>
    <dbReference type="NCBI Taxonomy" id="445327"/>
    <lineage>
        <taxon>Bacteria</taxon>
        <taxon>Pseudomonadati</taxon>
        <taxon>Planctomycetota</taxon>
        <taxon>Planctomycetia</taxon>
        <taxon>Pirellulales</taxon>
        <taxon>Pirellulaceae</taxon>
        <taxon>Neorhodopirellula</taxon>
    </lineage>
</organism>
<protein>
    <submittedName>
        <fullName evidence="4">Transcriptional regulator, TetR family</fullName>
    </submittedName>
</protein>
<evidence type="ECO:0000259" key="3">
    <source>
        <dbReference type="PROSITE" id="PS50977"/>
    </source>
</evidence>
<accession>A0ABY1QE31</accession>
<evidence type="ECO:0000256" key="2">
    <source>
        <dbReference type="PROSITE-ProRule" id="PRU00335"/>
    </source>
</evidence>
<dbReference type="Gene3D" id="1.10.357.10">
    <property type="entry name" value="Tetracycline Repressor, domain 2"/>
    <property type="match status" value="2"/>
</dbReference>
<dbReference type="PANTHER" id="PTHR30055:SF226">
    <property type="entry name" value="HTH-TYPE TRANSCRIPTIONAL REGULATOR PKSA"/>
    <property type="match status" value="1"/>
</dbReference>
<gene>
    <name evidence="4" type="ORF">SAMN06265222_11131</name>
</gene>
<sequence length="299" mass="32976">MSSGDDFVPQLSYSLKSSYLTTSETPDASTDPAQRLLDAAGPVFARRGFDRTPVREIAKLADVNVAAVSYYYGDKMGLYRAVITSIRDKRTSQFPAPEVGTAPAEETLQRLIHTLLSRLLTGDETSWESMLMAREMEQPTEALDELIQEYFKPLYDAICQTISELVDAQPVVVSDVVEDAPSNCGDALDSAEALHTETLHSRTSVSNAKVANASGADWRAEALVPQITLGVIGQCLHYRIGQPVIERLIAPSVRNRHYDLESLCRHITATTLAVCGRGNLIDYRLKLETIQTKTPKECR</sequence>
<evidence type="ECO:0000256" key="1">
    <source>
        <dbReference type="ARBA" id="ARBA00023125"/>
    </source>
</evidence>
<dbReference type="EMBL" id="FXUG01000011">
    <property type="protein sequence ID" value="SMP68271.1"/>
    <property type="molecule type" value="Genomic_DNA"/>
</dbReference>
<dbReference type="SUPFAM" id="SSF48498">
    <property type="entry name" value="Tetracyclin repressor-like, C-terminal domain"/>
    <property type="match status" value="1"/>
</dbReference>
<feature type="domain" description="HTH tetR-type" evidence="3">
    <location>
        <begin position="30"/>
        <end position="90"/>
    </location>
</feature>
<dbReference type="Pfam" id="PF00440">
    <property type="entry name" value="TetR_N"/>
    <property type="match status" value="1"/>
</dbReference>
<dbReference type="SUPFAM" id="SSF46689">
    <property type="entry name" value="Homeodomain-like"/>
    <property type="match status" value="1"/>
</dbReference>
<comment type="caution">
    <text evidence="4">The sequence shown here is derived from an EMBL/GenBank/DDBJ whole genome shotgun (WGS) entry which is preliminary data.</text>
</comment>
<dbReference type="InterPro" id="IPR036271">
    <property type="entry name" value="Tet_transcr_reg_TetR-rel_C_sf"/>
</dbReference>
<keyword evidence="5" id="KW-1185">Reference proteome</keyword>
<dbReference type="Pfam" id="PF09209">
    <property type="entry name" value="CecR_C"/>
    <property type="match status" value="2"/>
</dbReference>
<dbReference type="Gene3D" id="1.10.10.60">
    <property type="entry name" value="Homeodomain-like"/>
    <property type="match status" value="1"/>
</dbReference>
<feature type="DNA-binding region" description="H-T-H motif" evidence="2">
    <location>
        <begin position="53"/>
        <end position="72"/>
    </location>
</feature>
<proteinExistence type="predicted"/>
<keyword evidence="1 2" id="KW-0238">DNA-binding</keyword>
<evidence type="ECO:0000313" key="4">
    <source>
        <dbReference type="EMBL" id="SMP68271.1"/>
    </source>
</evidence>
<dbReference type="InterPro" id="IPR015292">
    <property type="entry name" value="Tscrpt_reg_YbiH_C"/>
</dbReference>
<reference evidence="4 5" key="1">
    <citation type="submission" date="2017-05" db="EMBL/GenBank/DDBJ databases">
        <authorList>
            <person name="Varghese N."/>
            <person name="Submissions S."/>
        </authorList>
    </citation>
    <scope>NUCLEOTIDE SEQUENCE [LARGE SCALE GENOMIC DNA]</scope>
    <source>
        <strain evidence="4 5">DSM 25457</strain>
    </source>
</reference>
<dbReference type="PROSITE" id="PS50977">
    <property type="entry name" value="HTH_TETR_2"/>
    <property type="match status" value="1"/>
</dbReference>